<keyword evidence="1" id="KW-1133">Transmembrane helix</keyword>
<dbReference type="OrthoDB" id="3431260at2"/>
<evidence type="ECO:0000313" key="2">
    <source>
        <dbReference type="EMBL" id="SEQ77199.1"/>
    </source>
</evidence>
<evidence type="ECO:0000256" key="1">
    <source>
        <dbReference type="SAM" id="Phobius"/>
    </source>
</evidence>
<accession>A0A1H9IRQ8</accession>
<dbReference type="STRING" id="988801.SAMN05216522_106157"/>
<gene>
    <name evidence="2" type="ORF">SAMN05216522_106157</name>
</gene>
<feature type="transmembrane region" description="Helical" evidence="1">
    <location>
        <begin position="82"/>
        <end position="99"/>
    </location>
</feature>
<dbReference type="EMBL" id="FOGC01000006">
    <property type="protein sequence ID" value="SEQ77199.1"/>
    <property type="molecule type" value="Genomic_DNA"/>
</dbReference>
<sequence length="100" mass="10670">MTVPLLRKHGFSIKDCISHANPLSLPVALCATITYTINGWGKIPVSGFLGYISLTTLAILIVTGGVGISISQRNLPKIADGWHARLYVLLLIAVLVAMLS</sequence>
<keyword evidence="1" id="KW-0812">Transmembrane</keyword>
<feature type="transmembrane region" description="Helical" evidence="1">
    <location>
        <begin position="48"/>
        <end position="70"/>
    </location>
</feature>
<organism evidence="2 3">
    <name type="scientific">Rosenbergiella nectarea</name>
    <dbReference type="NCBI Taxonomy" id="988801"/>
    <lineage>
        <taxon>Bacteria</taxon>
        <taxon>Pseudomonadati</taxon>
        <taxon>Pseudomonadota</taxon>
        <taxon>Gammaproteobacteria</taxon>
        <taxon>Enterobacterales</taxon>
        <taxon>Erwiniaceae</taxon>
        <taxon>Rosenbergiella</taxon>
    </lineage>
</organism>
<proteinExistence type="predicted"/>
<reference evidence="3" key="1">
    <citation type="submission" date="2016-10" db="EMBL/GenBank/DDBJ databases">
        <authorList>
            <person name="Varghese N."/>
            <person name="Submissions S."/>
        </authorList>
    </citation>
    <scope>NUCLEOTIDE SEQUENCE [LARGE SCALE GENOMIC DNA]</scope>
    <source>
        <strain evidence="3">8N4</strain>
    </source>
</reference>
<dbReference type="Proteomes" id="UP000242515">
    <property type="component" value="Unassembled WGS sequence"/>
</dbReference>
<keyword evidence="3" id="KW-1185">Reference proteome</keyword>
<name>A0A1H9IRQ8_9GAMM</name>
<dbReference type="AlphaFoldDB" id="A0A1H9IRQ8"/>
<evidence type="ECO:0000313" key="3">
    <source>
        <dbReference type="Proteomes" id="UP000242515"/>
    </source>
</evidence>
<keyword evidence="1" id="KW-0472">Membrane</keyword>
<protein>
    <submittedName>
        <fullName evidence="2">Uncharacterized protein</fullName>
    </submittedName>
</protein>